<keyword evidence="2 5" id="KW-0547">Nucleotide-binding</keyword>
<evidence type="ECO:0000259" key="8">
    <source>
        <dbReference type="PROSITE" id="PS50011"/>
    </source>
</evidence>
<dbReference type="EMBL" id="JAATIP010000196">
    <property type="protein sequence ID" value="KAF4361067.1"/>
    <property type="molecule type" value="Genomic_DNA"/>
</dbReference>
<proteinExistence type="inferred from homology"/>
<evidence type="ECO:0000256" key="7">
    <source>
        <dbReference type="SAM" id="MobiDB-lite"/>
    </source>
</evidence>
<keyword evidence="1" id="KW-0808">Transferase</keyword>
<evidence type="ECO:0000256" key="5">
    <source>
        <dbReference type="PROSITE-ProRule" id="PRU10141"/>
    </source>
</evidence>
<dbReference type="SUPFAM" id="SSF56112">
    <property type="entry name" value="Protein kinase-like (PK-like)"/>
    <property type="match status" value="1"/>
</dbReference>
<dbReference type="InterPro" id="IPR011009">
    <property type="entry name" value="Kinase-like_dom_sf"/>
</dbReference>
<dbReference type="Gene3D" id="3.30.200.20">
    <property type="entry name" value="Phosphorylase Kinase, domain 1"/>
    <property type="match status" value="1"/>
</dbReference>
<name>A0A7J6ERK5_CANSA</name>
<comment type="similarity">
    <text evidence="6">Belongs to the protein kinase superfamily.</text>
</comment>
<keyword evidence="3" id="KW-0418">Kinase</keyword>
<dbReference type="AlphaFoldDB" id="A0A7J6ERK5"/>
<dbReference type="InterPro" id="IPR008271">
    <property type="entry name" value="Ser/Thr_kinase_AS"/>
</dbReference>
<evidence type="ECO:0000313" key="9">
    <source>
        <dbReference type="EMBL" id="KAF4361067.1"/>
    </source>
</evidence>
<dbReference type="InterPro" id="IPR017441">
    <property type="entry name" value="Protein_kinase_ATP_BS"/>
</dbReference>
<comment type="caution">
    <text evidence="9">The sequence shown here is derived from an EMBL/GenBank/DDBJ whole genome shotgun (WGS) entry which is preliminary data.</text>
</comment>
<dbReference type="GO" id="GO:0004674">
    <property type="term" value="F:protein serine/threonine kinase activity"/>
    <property type="evidence" value="ECO:0007669"/>
    <property type="project" value="UniProtKB-KW"/>
</dbReference>
<dbReference type="PROSITE" id="PS00108">
    <property type="entry name" value="PROTEIN_KINASE_ST"/>
    <property type="match status" value="1"/>
</dbReference>
<dbReference type="PROSITE" id="PS00107">
    <property type="entry name" value="PROTEIN_KINASE_ATP"/>
    <property type="match status" value="1"/>
</dbReference>
<reference evidence="9 10" key="1">
    <citation type="journal article" date="2020" name="bioRxiv">
        <title>Sequence and annotation of 42 cannabis genomes reveals extensive copy number variation in cannabinoid synthesis and pathogen resistance genes.</title>
        <authorList>
            <person name="Mckernan K.J."/>
            <person name="Helbert Y."/>
            <person name="Kane L.T."/>
            <person name="Ebling H."/>
            <person name="Zhang L."/>
            <person name="Liu B."/>
            <person name="Eaton Z."/>
            <person name="Mclaughlin S."/>
            <person name="Kingan S."/>
            <person name="Baybayan P."/>
            <person name="Concepcion G."/>
            <person name="Jordan M."/>
            <person name="Riva A."/>
            <person name="Barbazuk W."/>
            <person name="Harkins T."/>
        </authorList>
    </citation>
    <scope>NUCLEOTIDE SEQUENCE [LARGE SCALE GENOMIC DNA]</scope>
    <source>
        <strain evidence="10">cv. Jamaican Lion 4</strain>
        <tissue evidence="9">Leaf</tissue>
    </source>
</reference>
<evidence type="ECO:0000256" key="3">
    <source>
        <dbReference type="ARBA" id="ARBA00022777"/>
    </source>
</evidence>
<protein>
    <recommendedName>
        <fullName evidence="8">Protein kinase domain-containing protein</fullName>
    </recommendedName>
</protein>
<dbReference type="SMART" id="SM00220">
    <property type="entry name" value="S_TKc"/>
    <property type="match status" value="1"/>
</dbReference>
<evidence type="ECO:0000256" key="2">
    <source>
        <dbReference type="ARBA" id="ARBA00022741"/>
    </source>
</evidence>
<evidence type="ECO:0000256" key="6">
    <source>
        <dbReference type="RuleBase" id="RU000304"/>
    </source>
</evidence>
<dbReference type="PANTHER" id="PTHR46146">
    <property type="entry name" value="SERINE/THREONINE-PROTEIN KINASE-LIKE PROTEIN CCR4"/>
    <property type="match status" value="1"/>
</dbReference>
<feature type="compositionally biased region" description="Polar residues" evidence="7">
    <location>
        <begin position="11"/>
        <end position="24"/>
    </location>
</feature>
<gene>
    <name evidence="9" type="ORF">F8388_016876</name>
</gene>
<keyword evidence="6" id="KW-0723">Serine/threonine-protein kinase</keyword>
<evidence type="ECO:0000313" key="10">
    <source>
        <dbReference type="Proteomes" id="UP000525078"/>
    </source>
</evidence>
<keyword evidence="4 5" id="KW-0067">ATP-binding</keyword>
<dbReference type="Proteomes" id="UP000525078">
    <property type="component" value="Unassembled WGS sequence"/>
</dbReference>
<dbReference type="Gene3D" id="1.10.510.10">
    <property type="entry name" value="Transferase(Phosphotransferase) domain 1"/>
    <property type="match status" value="1"/>
</dbReference>
<evidence type="ECO:0000256" key="4">
    <source>
        <dbReference type="ARBA" id="ARBA00022840"/>
    </source>
</evidence>
<accession>A0A7J6ERK5</accession>
<dbReference type="Pfam" id="PF00069">
    <property type="entry name" value="Pkinase"/>
    <property type="match status" value="1"/>
</dbReference>
<feature type="region of interest" description="Disordered" evidence="7">
    <location>
        <begin position="1"/>
        <end position="33"/>
    </location>
</feature>
<dbReference type="InterPro" id="IPR000719">
    <property type="entry name" value="Prot_kinase_dom"/>
</dbReference>
<dbReference type="PANTHER" id="PTHR46146:SF23">
    <property type="entry name" value="PROTEIN KINASE DOMAIN-CONTAINING PROTEIN"/>
    <property type="match status" value="1"/>
</dbReference>
<feature type="domain" description="Protein kinase" evidence="8">
    <location>
        <begin position="53"/>
        <end position="266"/>
    </location>
</feature>
<feature type="binding site" evidence="5">
    <location>
        <position position="80"/>
    </location>
    <ligand>
        <name>ATP</name>
        <dbReference type="ChEBI" id="CHEBI:30616"/>
    </ligand>
</feature>
<dbReference type="GO" id="GO:0005524">
    <property type="term" value="F:ATP binding"/>
    <property type="evidence" value="ECO:0007669"/>
    <property type="project" value="UniProtKB-UniRule"/>
</dbReference>
<sequence length="266" mass="29555">MGYLSCRAESAVSTANSQNPSAKTTAGVGSGQDKPIKIQHFEYSDLEAATNGFSEQKLLGKGSHGYVYKAVVRGRHVAVKRPSRPHNFTGSRPNSTPEITNEVDNEIEILSKIQNPRLVNLVGFTNINNNNNDSRHNNRLLVVEFMSNGTLYDVLHTNPRPPNWGRRIRLALQTAKAIDTLHCSNPPVIHRDIKSANVLIDPKCVRSCRERRPAMKDVVVWLSGLSKLVPLHSWNSFNNPCMMIENVGRPVEGATAIEKIERSSDQ</sequence>
<dbReference type="PROSITE" id="PS50011">
    <property type="entry name" value="PROTEIN_KINASE_DOM"/>
    <property type="match status" value="1"/>
</dbReference>
<evidence type="ECO:0000256" key="1">
    <source>
        <dbReference type="ARBA" id="ARBA00022679"/>
    </source>
</evidence>
<organism evidence="9 10">
    <name type="scientific">Cannabis sativa</name>
    <name type="common">Hemp</name>
    <name type="synonym">Marijuana</name>
    <dbReference type="NCBI Taxonomy" id="3483"/>
    <lineage>
        <taxon>Eukaryota</taxon>
        <taxon>Viridiplantae</taxon>
        <taxon>Streptophyta</taxon>
        <taxon>Embryophyta</taxon>
        <taxon>Tracheophyta</taxon>
        <taxon>Spermatophyta</taxon>
        <taxon>Magnoliopsida</taxon>
        <taxon>eudicotyledons</taxon>
        <taxon>Gunneridae</taxon>
        <taxon>Pentapetalae</taxon>
        <taxon>rosids</taxon>
        <taxon>fabids</taxon>
        <taxon>Rosales</taxon>
        <taxon>Cannabaceae</taxon>
        <taxon>Cannabis</taxon>
    </lineage>
</organism>